<feature type="region of interest" description="Disordered" evidence="8">
    <location>
        <begin position="1"/>
        <end position="78"/>
    </location>
</feature>
<reference evidence="11" key="1">
    <citation type="journal article" date="2020" name="Stud. Mycol.">
        <title>101 Dothideomycetes genomes: a test case for predicting lifestyles and emergence of pathogens.</title>
        <authorList>
            <person name="Haridas S."/>
            <person name="Albert R."/>
            <person name="Binder M."/>
            <person name="Bloem J."/>
            <person name="Labutti K."/>
            <person name="Salamov A."/>
            <person name="Andreopoulos B."/>
            <person name="Baker S."/>
            <person name="Barry K."/>
            <person name="Bills G."/>
            <person name="Bluhm B."/>
            <person name="Cannon C."/>
            <person name="Castanera R."/>
            <person name="Culley D."/>
            <person name="Daum C."/>
            <person name="Ezra D."/>
            <person name="Gonzalez J."/>
            <person name="Henrissat B."/>
            <person name="Kuo A."/>
            <person name="Liang C."/>
            <person name="Lipzen A."/>
            <person name="Lutzoni F."/>
            <person name="Magnuson J."/>
            <person name="Mondo S."/>
            <person name="Nolan M."/>
            <person name="Ohm R."/>
            <person name="Pangilinan J."/>
            <person name="Park H.-J."/>
            <person name="Ramirez L."/>
            <person name="Alfaro M."/>
            <person name="Sun H."/>
            <person name="Tritt A."/>
            <person name="Yoshinaga Y."/>
            <person name="Zwiers L.-H."/>
            <person name="Turgeon B."/>
            <person name="Goodwin S."/>
            <person name="Spatafora J."/>
            <person name="Crous P."/>
            <person name="Grigoriev I."/>
        </authorList>
    </citation>
    <scope>NUCLEOTIDE SEQUENCE</scope>
    <source>
        <strain evidence="11">CBS 473.64</strain>
    </source>
</reference>
<dbReference type="InterPro" id="IPR013083">
    <property type="entry name" value="Znf_RING/FYVE/PHD"/>
</dbReference>
<dbReference type="Gene3D" id="3.30.40.10">
    <property type="entry name" value="Zinc/RING finger domain, C3HC4 (zinc finger)"/>
    <property type="match status" value="1"/>
</dbReference>
<dbReference type="Proteomes" id="UP000799753">
    <property type="component" value="Unassembled WGS sequence"/>
</dbReference>
<dbReference type="GO" id="GO:0008270">
    <property type="term" value="F:zinc ion binding"/>
    <property type="evidence" value="ECO:0007669"/>
    <property type="project" value="UniProtKB-KW"/>
</dbReference>
<evidence type="ECO:0000256" key="2">
    <source>
        <dbReference type="ARBA" id="ARBA00022692"/>
    </source>
</evidence>
<feature type="domain" description="RING-CH-type" evidence="10">
    <location>
        <begin position="75"/>
        <end position="150"/>
    </location>
</feature>
<dbReference type="GO" id="GO:0016020">
    <property type="term" value="C:membrane"/>
    <property type="evidence" value="ECO:0007669"/>
    <property type="project" value="UniProtKB-SubCell"/>
</dbReference>
<evidence type="ECO:0000313" key="11">
    <source>
        <dbReference type="EMBL" id="KAF2644973.1"/>
    </source>
</evidence>
<dbReference type="Pfam" id="PF12906">
    <property type="entry name" value="RINGv"/>
    <property type="match status" value="1"/>
</dbReference>
<evidence type="ECO:0000256" key="7">
    <source>
        <dbReference type="ARBA" id="ARBA00023136"/>
    </source>
</evidence>
<sequence>MASLPPQRPASQRRASPPAESSSEHAPARRNSFSAASVDSQTVLLNSPPSQNSKPAEPQTEAPAQAPAQPPPQSDEDVEPRKCWICFNDETEDDENTSEWRSPCPCVLVAHERCLLDWIADMEAPNSRRRAGGNAGKILCPQCKGEIKLQRPKSITVELVRLIERLTGMMLIPGFLFVTSTAAYTTLRLSGIHTIYEIFGQEDGVQILAPLYQAPTVEGFRSTVAQRLFHRLRHHWRLDLGLPIIPTMLIASRTTLADSFLPLLPLVFFASSDAGDELLKFSWPPSAAFTIATLPYVRGLYNAYYDKVWLPRERRWLKEIQPRAGEDEPNRGAEHNHVDNILDALADEDEFDRDERGNDVLEVEVDLEIDAVDFDIFAGWNNGGDVDNNQAPENPPVPIARGPGAPDNALPQNDDEPPPLIDANGQPQEDANANAAHAPAPNIPLQPAEPRRPRPRRERNGGLAATVSLADAILGALVFPSIAAAVGEALKHALPKSWITPPSTGKPTGFLQARWGRSIVGGCLFVGIKDAVYLYVRWKMAQNHRRRSVLDYDQSKGKKKGKA</sequence>
<feature type="transmembrane region" description="Helical" evidence="9">
    <location>
        <begin position="461"/>
        <end position="486"/>
    </location>
</feature>
<keyword evidence="7 9" id="KW-0472">Membrane</keyword>
<accession>A0A6A6SE37</accession>
<gene>
    <name evidence="11" type="ORF">P280DRAFT_466223</name>
</gene>
<protein>
    <recommendedName>
        <fullName evidence="10">RING-CH-type domain-containing protein</fullName>
    </recommendedName>
</protein>
<feature type="compositionally biased region" description="Low complexity" evidence="8">
    <location>
        <begin position="55"/>
        <end position="67"/>
    </location>
</feature>
<dbReference type="SMART" id="SM00744">
    <property type="entry name" value="RINGv"/>
    <property type="match status" value="1"/>
</dbReference>
<evidence type="ECO:0000256" key="9">
    <source>
        <dbReference type="SAM" id="Phobius"/>
    </source>
</evidence>
<feature type="compositionally biased region" description="Low complexity" evidence="8">
    <location>
        <begin position="9"/>
        <end position="21"/>
    </location>
</feature>
<keyword evidence="12" id="KW-1185">Reference proteome</keyword>
<evidence type="ECO:0000259" key="10">
    <source>
        <dbReference type="PROSITE" id="PS51292"/>
    </source>
</evidence>
<name>A0A6A6SE37_9PLEO</name>
<evidence type="ECO:0000256" key="5">
    <source>
        <dbReference type="ARBA" id="ARBA00022833"/>
    </source>
</evidence>
<dbReference type="EMBL" id="MU006778">
    <property type="protein sequence ID" value="KAF2644973.1"/>
    <property type="molecule type" value="Genomic_DNA"/>
</dbReference>
<keyword evidence="5" id="KW-0862">Zinc</keyword>
<comment type="subcellular location">
    <subcellularLocation>
        <location evidence="1">Membrane</location>
        <topology evidence="1">Multi-pass membrane protein</topology>
    </subcellularLocation>
</comment>
<keyword evidence="2 9" id="KW-0812">Transmembrane</keyword>
<evidence type="ECO:0000256" key="1">
    <source>
        <dbReference type="ARBA" id="ARBA00004141"/>
    </source>
</evidence>
<feature type="compositionally biased region" description="Polar residues" evidence="8">
    <location>
        <begin position="31"/>
        <end position="54"/>
    </location>
</feature>
<dbReference type="AlphaFoldDB" id="A0A6A6SE37"/>
<dbReference type="InterPro" id="IPR011016">
    <property type="entry name" value="Znf_RING-CH"/>
</dbReference>
<keyword evidence="4" id="KW-0863">Zinc-finger</keyword>
<keyword evidence="6 9" id="KW-1133">Transmembrane helix</keyword>
<evidence type="ECO:0000256" key="4">
    <source>
        <dbReference type="ARBA" id="ARBA00022771"/>
    </source>
</evidence>
<evidence type="ECO:0000256" key="6">
    <source>
        <dbReference type="ARBA" id="ARBA00022989"/>
    </source>
</evidence>
<dbReference type="PANTHER" id="PTHR46283">
    <property type="entry name" value="E3 UBIQUITIN-PROTEIN LIGASE MARCH5"/>
    <property type="match status" value="1"/>
</dbReference>
<feature type="region of interest" description="Disordered" evidence="8">
    <location>
        <begin position="383"/>
        <end position="460"/>
    </location>
</feature>
<evidence type="ECO:0000256" key="3">
    <source>
        <dbReference type="ARBA" id="ARBA00022723"/>
    </source>
</evidence>
<organism evidence="11 12">
    <name type="scientific">Massarina eburnea CBS 473.64</name>
    <dbReference type="NCBI Taxonomy" id="1395130"/>
    <lineage>
        <taxon>Eukaryota</taxon>
        <taxon>Fungi</taxon>
        <taxon>Dikarya</taxon>
        <taxon>Ascomycota</taxon>
        <taxon>Pezizomycotina</taxon>
        <taxon>Dothideomycetes</taxon>
        <taxon>Pleosporomycetidae</taxon>
        <taxon>Pleosporales</taxon>
        <taxon>Massarineae</taxon>
        <taxon>Massarinaceae</taxon>
        <taxon>Massarina</taxon>
    </lineage>
</organism>
<keyword evidence="3" id="KW-0479">Metal-binding</keyword>
<proteinExistence type="predicted"/>
<dbReference type="SUPFAM" id="SSF57850">
    <property type="entry name" value="RING/U-box"/>
    <property type="match status" value="1"/>
</dbReference>
<feature type="compositionally biased region" description="Low complexity" evidence="8">
    <location>
        <begin position="431"/>
        <end position="440"/>
    </location>
</feature>
<feature type="transmembrane region" description="Helical" evidence="9">
    <location>
        <begin position="515"/>
        <end position="536"/>
    </location>
</feature>
<evidence type="ECO:0000256" key="8">
    <source>
        <dbReference type="SAM" id="MobiDB-lite"/>
    </source>
</evidence>
<evidence type="ECO:0000313" key="12">
    <source>
        <dbReference type="Proteomes" id="UP000799753"/>
    </source>
</evidence>
<dbReference type="OrthoDB" id="5817083at2759"/>
<dbReference type="PROSITE" id="PS51292">
    <property type="entry name" value="ZF_RING_CH"/>
    <property type="match status" value="1"/>
</dbReference>